<reference evidence="2" key="1">
    <citation type="submission" date="2019-12" db="EMBL/GenBank/DDBJ databases">
        <title>Genome sequencing and annotation of Brassica cretica.</title>
        <authorList>
            <person name="Studholme D.J."/>
            <person name="Sarris P."/>
        </authorList>
    </citation>
    <scope>NUCLEOTIDE SEQUENCE</scope>
    <source>
        <strain evidence="2">PFS-109/04</strain>
        <tissue evidence="2">Leaf</tissue>
    </source>
</reference>
<name>A0A8S9ISM2_BRACR</name>
<dbReference type="EMBL" id="QGKX02001621">
    <property type="protein sequence ID" value="KAF3504671.1"/>
    <property type="molecule type" value="Genomic_DNA"/>
</dbReference>
<dbReference type="AlphaFoldDB" id="A0A8S9ISM2"/>
<sequence length="57" mass="6762">MGSKELREGFKTKENTFSCIKVERVQNQKSVWRPKKLKEDIKGEQTEKHIKTKLSKK</sequence>
<proteinExistence type="predicted"/>
<protein>
    <submittedName>
        <fullName evidence="1">Uncharacterized protein</fullName>
    </submittedName>
</protein>
<reference evidence="1" key="2">
    <citation type="submission" date="2019-12" db="EMBL/GenBank/DDBJ databases">
        <title>Genome sequencing and annotation of Brassica cretica.</title>
        <authorList>
            <person name="Studholme D.J."/>
            <person name="Sarris P.F."/>
        </authorList>
    </citation>
    <scope>NUCLEOTIDE SEQUENCE</scope>
    <source>
        <strain evidence="1">PFS-102/07</strain>
        <tissue evidence="1">Leaf</tissue>
    </source>
</reference>
<dbReference type="EMBL" id="QGKY02001015">
    <property type="protein sequence ID" value="KAF2572422.1"/>
    <property type="molecule type" value="Genomic_DNA"/>
</dbReference>
<evidence type="ECO:0000313" key="1">
    <source>
        <dbReference type="EMBL" id="KAF2572422.1"/>
    </source>
</evidence>
<organism evidence="1">
    <name type="scientific">Brassica cretica</name>
    <name type="common">Mustard</name>
    <dbReference type="NCBI Taxonomy" id="69181"/>
    <lineage>
        <taxon>Eukaryota</taxon>
        <taxon>Viridiplantae</taxon>
        <taxon>Streptophyta</taxon>
        <taxon>Embryophyta</taxon>
        <taxon>Tracheophyta</taxon>
        <taxon>Spermatophyta</taxon>
        <taxon>Magnoliopsida</taxon>
        <taxon>eudicotyledons</taxon>
        <taxon>Gunneridae</taxon>
        <taxon>Pentapetalae</taxon>
        <taxon>rosids</taxon>
        <taxon>malvids</taxon>
        <taxon>Brassicales</taxon>
        <taxon>Brassicaceae</taxon>
        <taxon>Brassiceae</taxon>
        <taxon>Brassica</taxon>
    </lineage>
</organism>
<dbReference type="Proteomes" id="UP000712600">
    <property type="component" value="Unassembled WGS sequence"/>
</dbReference>
<gene>
    <name evidence="2" type="ORF">F2Q69_00042490</name>
    <name evidence="1" type="ORF">F2Q70_00003163</name>
</gene>
<comment type="caution">
    <text evidence="1">The sequence shown here is derived from an EMBL/GenBank/DDBJ whole genome shotgun (WGS) entry which is preliminary data.</text>
</comment>
<accession>A0A8S9ISM2</accession>
<evidence type="ECO:0000313" key="2">
    <source>
        <dbReference type="EMBL" id="KAF3504671.1"/>
    </source>
</evidence>